<proteinExistence type="predicted"/>
<feature type="compositionally biased region" description="Basic and acidic residues" evidence="1">
    <location>
        <begin position="66"/>
        <end position="81"/>
    </location>
</feature>
<comment type="caution">
    <text evidence="2">The sequence shown here is derived from an EMBL/GenBank/DDBJ whole genome shotgun (WGS) entry which is preliminary data.</text>
</comment>
<feature type="region of interest" description="Disordered" evidence="1">
    <location>
        <begin position="66"/>
        <end position="95"/>
    </location>
</feature>
<dbReference type="RefSeq" id="WP_284305717.1">
    <property type="nucleotide sequence ID" value="NZ_BSUO01000001.1"/>
</dbReference>
<organism evidence="2 3">
    <name type="scientific">Mobilicoccus caccae</name>
    <dbReference type="NCBI Taxonomy" id="1859295"/>
    <lineage>
        <taxon>Bacteria</taxon>
        <taxon>Bacillati</taxon>
        <taxon>Actinomycetota</taxon>
        <taxon>Actinomycetes</taxon>
        <taxon>Micrococcales</taxon>
        <taxon>Dermatophilaceae</taxon>
        <taxon>Mobilicoccus</taxon>
    </lineage>
</organism>
<dbReference type="EMBL" id="BSUO01000001">
    <property type="protein sequence ID" value="GMA42278.1"/>
    <property type="molecule type" value="Genomic_DNA"/>
</dbReference>
<reference evidence="3" key="1">
    <citation type="journal article" date="2019" name="Int. J. Syst. Evol. Microbiol.">
        <title>The Global Catalogue of Microorganisms (GCM) 10K type strain sequencing project: providing services to taxonomists for standard genome sequencing and annotation.</title>
        <authorList>
            <consortium name="The Broad Institute Genomics Platform"/>
            <consortium name="The Broad Institute Genome Sequencing Center for Infectious Disease"/>
            <person name="Wu L."/>
            <person name="Ma J."/>
        </authorList>
    </citation>
    <scope>NUCLEOTIDE SEQUENCE [LARGE SCALE GENOMIC DNA]</scope>
    <source>
        <strain evidence="3">NBRC 113072</strain>
    </source>
</reference>
<name>A0ABQ6IWE8_9MICO</name>
<evidence type="ECO:0000313" key="2">
    <source>
        <dbReference type="EMBL" id="GMA42278.1"/>
    </source>
</evidence>
<gene>
    <name evidence="2" type="ORF">GCM10025883_43230</name>
</gene>
<keyword evidence="3" id="KW-1185">Reference proteome</keyword>
<protein>
    <submittedName>
        <fullName evidence="2">Uncharacterized protein</fullName>
    </submittedName>
</protein>
<evidence type="ECO:0000313" key="3">
    <source>
        <dbReference type="Proteomes" id="UP001157126"/>
    </source>
</evidence>
<evidence type="ECO:0000256" key="1">
    <source>
        <dbReference type="SAM" id="MobiDB-lite"/>
    </source>
</evidence>
<accession>A0ABQ6IWE8</accession>
<sequence length="160" mass="17148">MTDHADAAPLAQDLDAPMVALFAAMSAVWTALPDYVESPARRRLLRAALAAGTVVVAARWMTEHESIDTQRRGGTESRLDAEAPVETSQESEESRPWMTAGMVVGGLGLLVGGLVAGQKLDDATAGWFSRRGVRHPYTATGLLWGAAELALHPVARRWDS</sequence>
<dbReference type="Proteomes" id="UP001157126">
    <property type="component" value="Unassembled WGS sequence"/>
</dbReference>